<keyword evidence="3 7" id="KW-0547">Nucleotide-binding</keyword>
<dbReference type="EC" id="6.1.1.11" evidence="7"/>
<dbReference type="InterPro" id="IPR042103">
    <property type="entry name" value="SerRS_1_N_sf"/>
</dbReference>
<keyword evidence="2 7" id="KW-0436">Ligase</keyword>
<keyword evidence="13" id="KW-1185">Reference proteome</keyword>
<dbReference type="InterPro" id="IPR010978">
    <property type="entry name" value="tRNA-bd_arm"/>
</dbReference>
<dbReference type="PROSITE" id="PS50862">
    <property type="entry name" value="AA_TRNA_LIGASE_II"/>
    <property type="match status" value="1"/>
</dbReference>
<gene>
    <name evidence="7 12" type="primary">serS</name>
    <name evidence="12" type="ORF">NVIE_004590</name>
</gene>
<dbReference type="GO" id="GO:0004828">
    <property type="term" value="F:serine-tRNA ligase activity"/>
    <property type="evidence" value="ECO:0007669"/>
    <property type="project" value="UniProtKB-UniRule"/>
</dbReference>
<comment type="catalytic activity">
    <reaction evidence="7">
        <text>tRNA(Sec) + L-serine + ATP = L-seryl-tRNA(Sec) + AMP + diphosphate + H(+)</text>
        <dbReference type="Rhea" id="RHEA:42580"/>
        <dbReference type="Rhea" id="RHEA-COMP:9742"/>
        <dbReference type="Rhea" id="RHEA-COMP:10128"/>
        <dbReference type="ChEBI" id="CHEBI:15378"/>
        <dbReference type="ChEBI" id="CHEBI:30616"/>
        <dbReference type="ChEBI" id="CHEBI:33019"/>
        <dbReference type="ChEBI" id="CHEBI:33384"/>
        <dbReference type="ChEBI" id="CHEBI:78442"/>
        <dbReference type="ChEBI" id="CHEBI:78533"/>
        <dbReference type="ChEBI" id="CHEBI:456215"/>
        <dbReference type="EC" id="6.1.1.11"/>
    </reaction>
</comment>
<organism evidence="12 13">
    <name type="scientific">Nitrososphaera viennensis EN76</name>
    <dbReference type="NCBI Taxonomy" id="926571"/>
    <lineage>
        <taxon>Archaea</taxon>
        <taxon>Nitrososphaerota</taxon>
        <taxon>Nitrososphaeria</taxon>
        <taxon>Nitrososphaerales</taxon>
        <taxon>Nitrososphaeraceae</taxon>
        <taxon>Nitrososphaera</taxon>
    </lineage>
</organism>
<comment type="pathway">
    <text evidence="7">Aminoacyl-tRNA biosynthesis; selenocysteinyl-tRNA(Sec) biosynthesis; L-seryl-tRNA(Sec) from L-serine and tRNA(Sec): step 1/1.</text>
</comment>
<dbReference type="GO" id="GO:0016260">
    <property type="term" value="P:selenocysteine biosynthetic process"/>
    <property type="evidence" value="ECO:0007669"/>
    <property type="project" value="UniProtKB-UniRule"/>
</dbReference>
<comment type="domain">
    <text evidence="7">Consists of two distinct domains, a catalytic core and a N-terminal extension that is involved in tRNA binding.</text>
</comment>
<comment type="function">
    <text evidence="7">Catalyzes the attachment of serine to tRNA(Ser). Is also able to aminoacylate tRNA(Sec) with serine, to form the misacylated tRNA L-seryl-tRNA(Sec), which will be further converted into selenocysteinyl-tRNA(Sec).</text>
</comment>
<keyword evidence="10" id="KW-0175">Coiled coil</keyword>
<dbReference type="InterPro" id="IPR015866">
    <property type="entry name" value="Ser-tRNA-synth_1_N"/>
</dbReference>
<keyword evidence="4 7" id="KW-0067">ATP-binding</keyword>
<dbReference type="PIRSF" id="PIRSF001529">
    <property type="entry name" value="Ser-tRNA-synth_IIa"/>
    <property type="match status" value="1"/>
</dbReference>
<feature type="domain" description="Aminoacyl-transfer RNA synthetases class-II family profile" evidence="11">
    <location>
        <begin position="139"/>
        <end position="409"/>
    </location>
</feature>
<evidence type="ECO:0000256" key="3">
    <source>
        <dbReference type="ARBA" id="ARBA00022741"/>
    </source>
</evidence>
<dbReference type="GO" id="GO:0005524">
    <property type="term" value="F:ATP binding"/>
    <property type="evidence" value="ECO:0007669"/>
    <property type="project" value="UniProtKB-UniRule"/>
</dbReference>
<dbReference type="Gene3D" id="3.30.930.10">
    <property type="entry name" value="Bira Bifunctional Protein, Domain 2"/>
    <property type="match status" value="1"/>
</dbReference>
<dbReference type="GO" id="GO:0005737">
    <property type="term" value="C:cytoplasm"/>
    <property type="evidence" value="ECO:0007669"/>
    <property type="project" value="UniProtKB-SubCell"/>
</dbReference>
<dbReference type="AlphaFoldDB" id="A0A060HD38"/>
<dbReference type="Proteomes" id="UP000027093">
    <property type="component" value="Chromosome"/>
</dbReference>
<evidence type="ECO:0000256" key="5">
    <source>
        <dbReference type="ARBA" id="ARBA00022917"/>
    </source>
</evidence>
<evidence type="ECO:0000256" key="2">
    <source>
        <dbReference type="ARBA" id="ARBA00022598"/>
    </source>
</evidence>
<dbReference type="PANTHER" id="PTHR11778">
    <property type="entry name" value="SERYL-TRNA SYNTHETASE"/>
    <property type="match status" value="1"/>
</dbReference>
<keyword evidence="1 7" id="KW-0963">Cytoplasm</keyword>
<evidence type="ECO:0000256" key="10">
    <source>
        <dbReference type="SAM" id="Coils"/>
    </source>
</evidence>
<dbReference type="GeneID" id="74945720"/>
<feature type="binding site" evidence="7 8">
    <location>
        <position position="284"/>
    </location>
    <ligand>
        <name>L-serine</name>
        <dbReference type="ChEBI" id="CHEBI:33384"/>
    </ligand>
</feature>
<feature type="binding site" evidence="7">
    <location>
        <position position="384"/>
    </location>
    <ligand>
        <name>L-serine</name>
        <dbReference type="ChEBI" id="CHEBI:33384"/>
    </ligand>
</feature>
<feature type="binding site" evidence="7">
    <location>
        <begin position="230"/>
        <end position="232"/>
    </location>
    <ligand>
        <name>L-serine</name>
        <dbReference type="ChEBI" id="CHEBI:33384"/>
    </ligand>
</feature>
<dbReference type="UniPathway" id="UPA00906">
    <property type="reaction ID" value="UER00895"/>
</dbReference>
<dbReference type="Gene3D" id="1.10.287.40">
    <property type="entry name" value="Serine-tRNA synthetase, tRNA binding domain"/>
    <property type="match status" value="1"/>
</dbReference>
<comment type="similarity">
    <text evidence="7">Belongs to the class-II aminoacyl-tRNA synthetase family. Type-1 seryl-tRNA synthetase subfamily.</text>
</comment>
<evidence type="ECO:0000256" key="7">
    <source>
        <dbReference type="HAMAP-Rule" id="MF_00176"/>
    </source>
</evidence>
<dbReference type="CDD" id="cd00770">
    <property type="entry name" value="SerRS_core"/>
    <property type="match status" value="1"/>
</dbReference>
<comment type="subcellular location">
    <subcellularLocation>
        <location evidence="7">Cytoplasm</location>
    </subcellularLocation>
</comment>
<comment type="catalytic activity">
    <reaction evidence="7">
        <text>tRNA(Ser) + L-serine + ATP = L-seryl-tRNA(Ser) + AMP + diphosphate + H(+)</text>
        <dbReference type="Rhea" id="RHEA:12292"/>
        <dbReference type="Rhea" id="RHEA-COMP:9669"/>
        <dbReference type="Rhea" id="RHEA-COMP:9703"/>
        <dbReference type="ChEBI" id="CHEBI:15378"/>
        <dbReference type="ChEBI" id="CHEBI:30616"/>
        <dbReference type="ChEBI" id="CHEBI:33019"/>
        <dbReference type="ChEBI" id="CHEBI:33384"/>
        <dbReference type="ChEBI" id="CHEBI:78442"/>
        <dbReference type="ChEBI" id="CHEBI:78533"/>
        <dbReference type="ChEBI" id="CHEBI:456215"/>
        <dbReference type="EC" id="6.1.1.11"/>
    </reaction>
</comment>
<dbReference type="HOGENOM" id="CLU_023797_0_1_2"/>
<feature type="coiled-coil region" evidence="10">
    <location>
        <begin position="30"/>
        <end position="102"/>
    </location>
</feature>
<feature type="binding site" evidence="7 9">
    <location>
        <begin position="261"/>
        <end position="263"/>
    </location>
    <ligand>
        <name>ATP</name>
        <dbReference type="ChEBI" id="CHEBI:30616"/>
    </ligand>
</feature>
<dbReference type="InterPro" id="IPR006195">
    <property type="entry name" value="aa-tRNA-synth_II"/>
</dbReference>
<dbReference type="EMBL" id="CP007536">
    <property type="protein sequence ID" value="AIC14654.1"/>
    <property type="molecule type" value="Genomic_DNA"/>
</dbReference>
<feature type="binding site" evidence="7 9">
    <location>
        <begin position="348"/>
        <end position="351"/>
    </location>
    <ligand>
        <name>ATP</name>
        <dbReference type="ChEBI" id="CHEBI:30616"/>
    </ligand>
</feature>
<evidence type="ECO:0000313" key="12">
    <source>
        <dbReference type="EMBL" id="AIC14654.1"/>
    </source>
</evidence>
<feature type="binding site" evidence="7">
    <location>
        <position position="277"/>
    </location>
    <ligand>
        <name>ATP</name>
        <dbReference type="ChEBI" id="CHEBI:30616"/>
    </ligand>
</feature>
<dbReference type="Pfam" id="PF00587">
    <property type="entry name" value="tRNA-synt_2b"/>
    <property type="match status" value="1"/>
</dbReference>
<proteinExistence type="inferred from homology"/>
<dbReference type="Pfam" id="PF02403">
    <property type="entry name" value="Seryl_tRNA_N"/>
    <property type="match status" value="1"/>
</dbReference>
<protein>
    <recommendedName>
        <fullName evidence="7">Serine--tRNA ligase</fullName>
        <ecNumber evidence="7">6.1.1.11</ecNumber>
    </recommendedName>
    <alternativeName>
        <fullName evidence="7">Seryl-tRNA synthetase</fullName>
        <shortName evidence="7">SerRS</shortName>
    </alternativeName>
    <alternativeName>
        <fullName evidence="7">Seryl-tRNA(Ser/Sec) synthetase</fullName>
    </alternativeName>
</protein>
<dbReference type="RefSeq" id="WP_075053824.1">
    <property type="nucleotide sequence ID" value="NZ_CP007536.1"/>
</dbReference>
<evidence type="ECO:0000313" key="13">
    <source>
        <dbReference type="Proteomes" id="UP000027093"/>
    </source>
</evidence>
<dbReference type="InterPro" id="IPR002314">
    <property type="entry name" value="aa-tRNA-synt_IIb"/>
</dbReference>
<evidence type="ECO:0000256" key="4">
    <source>
        <dbReference type="ARBA" id="ARBA00022840"/>
    </source>
</evidence>
<evidence type="ECO:0000256" key="9">
    <source>
        <dbReference type="PIRSR" id="PIRSR001529-2"/>
    </source>
</evidence>
<keyword evidence="6 7" id="KW-0030">Aminoacyl-tRNA synthetase</keyword>
<dbReference type="SUPFAM" id="SSF46589">
    <property type="entry name" value="tRNA-binding arm"/>
    <property type="match status" value="1"/>
</dbReference>
<dbReference type="InterPro" id="IPR033729">
    <property type="entry name" value="SerRS_core"/>
</dbReference>
<keyword evidence="5 7" id="KW-0648">Protein biosynthesis</keyword>
<comment type="subunit">
    <text evidence="7">Homodimer. The tRNA molecule binds across the dimer.</text>
</comment>
<dbReference type="NCBIfam" id="TIGR00414">
    <property type="entry name" value="serS"/>
    <property type="match status" value="1"/>
</dbReference>
<evidence type="ECO:0000256" key="8">
    <source>
        <dbReference type="PIRSR" id="PIRSR001529-1"/>
    </source>
</evidence>
<dbReference type="InterPro" id="IPR002317">
    <property type="entry name" value="Ser-tRNA-ligase_type_1"/>
</dbReference>
<evidence type="ECO:0000256" key="1">
    <source>
        <dbReference type="ARBA" id="ARBA00022490"/>
    </source>
</evidence>
<dbReference type="FunFam" id="3.30.930.10:FF:000048">
    <property type="entry name" value="Serine--tRNA ligase"/>
    <property type="match status" value="1"/>
</dbReference>
<feature type="binding site" evidence="8">
    <location>
        <position position="382"/>
    </location>
    <ligand>
        <name>L-serine</name>
        <dbReference type="ChEBI" id="CHEBI:33384"/>
    </ligand>
</feature>
<dbReference type="GO" id="GO:0006434">
    <property type="term" value="P:seryl-tRNA aminoacylation"/>
    <property type="evidence" value="ECO:0007669"/>
    <property type="project" value="UniProtKB-UniRule"/>
</dbReference>
<dbReference type="SUPFAM" id="SSF55681">
    <property type="entry name" value="Class II aaRS and biotin synthetases"/>
    <property type="match status" value="1"/>
</dbReference>
<evidence type="ECO:0000259" key="11">
    <source>
        <dbReference type="PROSITE" id="PS50862"/>
    </source>
</evidence>
<accession>A0A060HD38</accession>
<name>A0A060HD38_9ARCH</name>
<reference evidence="12 13" key="1">
    <citation type="journal article" date="2014" name="Int. J. Syst. Evol. Microbiol.">
        <title>Nitrososphaera viennensis gen. nov., sp. nov., an aerobic and mesophilic, ammonia-oxidizing archaeon from soil and a member of the archaeal phylum Thaumarchaeota.</title>
        <authorList>
            <person name="Stieglmeier M."/>
            <person name="Klingl A."/>
            <person name="Alves R.J."/>
            <person name="Rittmann S.K."/>
            <person name="Melcher M."/>
            <person name="Leisch N."/>
            <person name="Schleper C."/>
        </authorList>
    </citation>
    <scope>NUCLEOTIDE SEQUENCE [LARGE SCALE GENOMIC DNA]</scope>
    <source>
        <strain evidence="12">EN76</strain>
    </source>
</reference>
<sequence length="426" mass="48633">MLDPKLLKDNPDAVREMLKKRNMEFPLDELVALERRRRELITEAQDYRSKKNKLSEAVAAKKKAKQDASAELEQMKEVGANMEKVEQEKVATEDKYRKLAALLPNMLHESVPAGKDEKDNVVVRTAAGKKRSIVDKPRDHVDIATALDLFDIERAAKISGARFYFLKNELVRMNTALVHFALDYLTEKGYTLVQPPYMIRRQPMEGAVILGDFEDVIYKIENEDLYMIGTSEHAIASMHMDEILEGKQLPMRYAGVSPCFRKEAGAHGKDMKGIFRVHQFEKVEQFVYCRPEDSWKEHERMLEVSQGFFDALGIPYRVMLLCSGDTGKISAKTYDIEAWMPGQGAYREIVSCSNCTDYQARRLAIRFRDKTNEETRLVHTLNSTLVAVQRTLVAIMENYQTPAGTVQVPEVLQKYMGGLAEIKPRA</sequence>
<dbReference type="STRING" id="926571.NVIE_004590"/>
<dbReference type="InterPro" id="IPR045864">
    <property type="entry name" value="aa-tRNA-synth_II/BPL/LPL"/>
</dbReference>
<feature type="binding site" evidence="8">
    <location>
        <position position="230"/>
    </location>
    <ligand>
        <name>L-serine</name>
        <dbReference type="ChEBI" id="CHEBI:33384"/>
    </ligand>
</feature>
<evidence type="ECO:0000256" key="6">
    <source>
        <dbReference type="ARBA" id="ARBA00023146"/>
    </source>
</evidence>
<dbReference type="HAMAP" id="MF_00176">
    <property type="entry name" value="Ser_tRNA_synth_type1"/>
    <property type="match status" value="1"/>
</dbReference>
<feature type="site" description="Important for serine binding" evidence="8">
    <location>
        <position position="384"/>
    </location>
</feature>
<dbReference type="KEGG" id="nvn:NVIE_004590"/>
<feature type="binding site" evidence="9">
    <location>
        <begin position="277"/>
        <end position="280"/>
    </location>
    <ligand>
        <name>ATP</name>
        <dbReference type="ChEBI" id="CHEBI:30616"/>
    </ligand>
</feature>
<feature type="binding site" evidence="8">
    <location>
        <position position="261"/>
    </location>
    <ligand>
        <name>L-serine</name>
        <dbReference type="ChEBI" id="CHEBI:33384"/>
    </ligand>
</feature>
<dbReference type="OrthoDB" id="35932at2157"/>
<dbReference type="PRINTS" id="PR00981">
    <property type="entry name" value="TRNASYNTHSER"/>
</dbReference>